<evidence type="ECO:0000313" key="3">
    <source>
        <dbReference type="Proteomes" id="UP000249633"/>
    </source>
</evidence>
<dbReference type="AlphaFoldDB" id="A0A2W5F2E8"/>
<dbReference type="Proteomes" id="UP000249633">
    <property type="component" value="Unassembled WGS sequence"/>
</dbReference>
<sequence>MAGRLPQAGDVGVSIAFSQPGVYGRVDIGQYPQPVLVAPQPVYIGRPVVREPVYLWVPPEHRRDWRHHCQRYGACGAPVYFVQDGWYRDHVQVRRDPHDRGWRGPDRRDDWRDDRRDDRHDRRDDWRDDRHDHRR</sequence>
<proteinExistence type="predicted"/>
<accession>A0A2W5F2E8</accession>
<evidence type="ECO:0000256" key="1">
    <source>
        <dbReference type="SAM" id="MobiDB-lite"/>
    </source>
</evidence>
<evidence type="ECO:0000313" key="2">
    <source>
        <dbReference type="EMBL" id="PZP26566.1"/>
    </source>
</evidence>
<gene>
    <name evidence="2" type="ORF">DI603_23395</name>
</gene>
<feature type="region of interest" description="Disordered" evidence="1">
    <location>
        <begin position="96"/>
        <end position="135"/>
    </location>
</feature>
<organism evidence="2 3">
    <name type="scientific">Roseateles depolymerans</name>
    <dbReference type="NCBI Taxonomy" id="76731"/>
    <lineage>
        <taxon>Bacteria</taxon>
        <taxon>Pseudomonadati</taxon>
        <taxon>Pseudomonadota</taxon>
        <taxon>Betaproteobacteria</taxon>
        <taxon>Burkholderiales</taxon>
        <taxon>Sphaerotilaceae</taxon>
        <taxon>Roseateles</taxon>
    </lineage>
</organism>
<comment type="caution">
    <text evidence="2">The sequence shown here is derived from an EMBL/GenBank/DDBJ whole genome shotgun (WGS) entry which is preliminary data.</text>
</comment>
<dbReference type="EMBL" id="QFOD01000047">
    <property type="protein sequence ID" value="PZP26566.1"/>
    <property type="molecule type" value="Genomic_DNA"/>
</dbReference>
<name>A0A2W5F2E8_9BURK</name>
<protein>
    <submittedName>
        <fullName evidence="2">Uncharacterized protein</fullName>
    </submittedName>
</protein>
<reference evidence="2 3" key="1">
    <citation type="submission" date="2017-08" db="EMBL/GenBank/DDBJ databases">
        <title>Infants hospitalized years apart are colonized by the same room-sourced microbial strains.</title>
        <authorList>
            <person name="Brooks B."/>
            <person name="Olm M.R."/>
            <person name="Firek B.A."/>
            <person name="Baker R."/>
            <person name="Thomas B.C."/>
            <person name="Morowitz M.J."/>
            <person name="Banfield J.F."/>
        </authorList>
    </citation>
    <scope>NUCLEOTIDE SEQUENCE [LARGE SCALE GENOMIC DNA]</scope>
    <source>
        <strain evidence="2">S2_012_000_R2_81</strain>
    </source>
</reference>